<evidence type="ECO:0000313" key="11">
    <source>
        <dbReference type="Proteomes" id="UP000440578"/>
    </source>
</evidence>
<feature type="transmembrane region" description="Helical" evidence="7">
    <location>
        <begin position="322"/>
        <end position="343"/>
    </location>
</feature>
<dbReference type="PANTHER" id="PTHR42693">
    <property type="entry name" value="ARYLSULFATASE FAMILY MEMBER"/>
    <property type="match status" value="1"/>
</dbReference>
<dbReference type="Gene3D" id="3.30.1120.10">
    <property type="match status" value="1"/>
</dbReference>
<name>A0A6A4UV88_AMPAM</name>
<dbReference type="Pfam" id="PF00884">
    <property type="entry name" value="Sulfatase"/>
    <property type="match status" value="1"/>
</dbReference>
<evidence type="ECO:0000256" key="7">
    <source>
        <dbReference type="SAM" id="Phobius"/>
    </source>
</evidence>
<dbReference type="Pfam" id="PF14707">
    <property type="entry name" value="Sulfatase_C"/>
    <property type="match status" value="1"/>
</dbReference>
<feature type="domain" description="Sulfatase N-terminal" evidence="8">
    <location>
        <begin position="149"/>
        <end position="522"/>
    </location>
</feature>
<organism evidence="10 11">
    <name type="scientific">Amphibalanus amphitrite</name>
    <name type="common">Striped barnacle</name>
    <name type="synonym">Balanus amphitrite</name>
    <dbReference type="NCBI Taxonomy" id="1232801"/>
    <lineage>
        <taxon>Eukaryota</taxon>
        <taxon>Metazoa</taxon>
        <taxon>Ecdysozoa</taxon>
        <taxon>Arthropoda</taxon>
        <taxon>Crustacea</taxon>
        <taxon>Multicrustacea</taxon>
        <taxon>Cirripedia</taxon>
        <taxon>Thoracica</taxon>
        <taxon>Thoracicalcarea</taxon>
        <taxon>Balanomorpha</taxon>
        <taxon>Balanoidea</taxon>
        <taxon>Balanidae</taxon>
        <taxon>Amphibalaninae</taxon>
        <taxon>Amphibalanus</taxon>
    </lineage>
</organism>
<evidence type="ECO:0000256" key="4">
    <source>
        <dbReference type="ARBA" id="ARBA00022801"/>
    </source>
</evidence>
<keyword evidence="5" id="KW-0106">Calcium</keyword>
<keyword evidence="7" id="KW-0472">Membrane</keyword>
<evidence type="ECO:0000313" key="10">
    <source>
        <dbReference type="EMBL" id="KAF0287637.1"/>
    </source>
</evidence>
<accession>A0A6A4UV88</accession>
<comment type="similarity">
    <text evidence="2">Belongs to the sulfatase family.</text>
</comment>
<dbReference type="InterPro" id="IPR017850">
    <property type="entry name" value="Alkaline_phosphatase_core_sf"/>
</dbReference>
<proteinExistence type="inferred from homology"/>
<dbReference type="InterPro" id="IPR024607">
    <property type="entry name" value="Sulfatase_CS"/>
</dbReference>
<dbReference type="GO" id="GO:0004065">
    <property type="term" value="F:arylsulfatase activity"/>
    <property type="evidence" value="ECO:0007669"/>
    <property type="project" value="TreeGrafter"/>
</dbReference>
<dbReference type="Proteomes" id="UP000440578">
    <property type="component" value="Unassembled WGS sequence"/>
</dbReference>
<dbReference type="InterPro" id="IPR055469">
    <property type="entry name" value="DUF7041"/>
</dbReference>
<protein>
    <submittedName>
        <fullName evidence="10">Steryl-sulfatase</fullName>
    </submittedName>
</protein>
<dbReference type="PROSITE" id="PS00523">
    <property type="entry name" value="SULFATASE_1"/>
    <property type="match status" value="1"/>
</dbReference>
<keyword evidence="3" id="KW-0479">Metal-binding</keyword>
<evidence type="ECO:0000256" key="5">
    <source>
        <dbReference type="ARBA" id="ARBA00022837"/>
    </source>
</evidence>
<evidence type="ECO:0000259" key="9">
    <source>
        <dbReference type="Pfam" id="PF23055"/>
    </source>
</evidence>
<sequence length="652" mass="71895">MDQKTQPAGAGAAAGTGAAAGAGAAAAAASHAAAAAAAAAAQPDYLRVATAPRSHVAPPRFFEEDPVIWLVQLDLFFSQAAVDDELSRFRIAATLLPGHLLRDFTDILRNPPPDRPYTILSDAIRQRFGKSVEQRLRCLLSGQQLGDRRFGDIGPFGNRTVPTPSLDTLAAQGAVLRQSLAAAAVCTPSRAALLTGRLPIRYGLAPENEEWDVSLFAASKVGLPSNETTLAKLLGQHGYRRSLVGKWHLGINCDRYGDNCHHPLTHGFETFYGIPMTNLRDFGDDGEYLYATAYPETFPTCYALQIGGVIAALFFRRRSKLLLLLGLLTAFVGLFGAVFFANWKILSSLIMRDYEVVEQPMRLQGLTQRFVAETEERLRFYKTDGRPFFHMHSFSKMHTSLSVTDEFAGKSRHGLFGDSIMEMDWAVGRILDILKELQLDDNTFVYFTSDNGGHVEERGIRGDVQGGYNGVLKGGKGMGGMEGGIRMPTLVRYPPLIKPGTVVEQTVSQMDLLPTAMAMLGVDAAAALPDRIIDGKNMLPLLTGASPHSPHRFLFHYCKATVHSARWVEDDAHTWKVHFYWPPWLPGQHRCEYICQCHQSYRMAQPAVYNIQQDISEDRPLEPWLSRSTSGSSGRSPALWKSTAPVWTRCRT</sequence>
<dbReference type="InterPro" id="IPR050738">
    <property type="entry name" value="Sulfatase"/>
</dbReference>
<dbReference type="SUPFAM" id="SSF53649">
    <property type="entry name" value="Alkaline phosphatase-like"/>
    <property type="match status" value="1"/>
</dbReference>
<evidence type="ECO:0000259" key="8">
    <source>
        <dbReference type="Pfam" id="PF00884"/>
    </source>
</evidence>
<dbReference type="EMBL" id="VIIS01002179">
    <property type="protein sequence ID" value="KAF0287637.1"/>
    <property type="molecule type" value="Genomic_DNA"/>
</dbReference>
<dbReference type="PANTHER" id="PTHR42693:SF49">
    <property type="entry name" value="SULFATASE N-TERMINAL DOMAIN-CONTAINING PROTEIN"/>
    <property type="match status" value="1"/>
</dbReference>
<feature type="domain" description="DUF7041" evidence="9">
    <location>
        <begin position="59"/>
        <end position="140"/>
    </location>
</feature>
<dbReference type="Gene3D" id="1.10.287.550">
    <property type="entry name" value="Helix hairpin bin"/>
    <property type="match status" value="1"/>
</dbReference>
<dbReference type="InterPro" id="IPR000917">
    <property type="entry name" value="Sulfatase_N"/>
</dbReference>
<dbReference type="AlphaFoldDB" id="A0A6A4UV88"/>
<comment type="cofactor">
    <cofactor evidence="1">
        <name>Ca(2+)</name>
        <dbReference type="ChEBI" id="CHEBI:29108"/>
    </cofactor>
</comment>
<feature type="transmembrane region" description="Helical" evidence="7">
    <location>
        <begin position="297"/>
        <end position="315"/>
    </location>
</feature>
<feature type="region of interest" description="Disordered" evidence="6">
    <location>
        <begin position="622"/>
        <end position="652"/>
    </location>
</feature>
<gene>
    <name evidence="10" type="primary">STS_1</name>
    <name evidence="10" type="ORF">FJT64_014020</name>
</gene>
<evidence type="ECO:0000256" key="3">
    <source>
        <dbReference type="ARBA" id="ARBA00022723"/>
    </source>
</evidence>
<reference evidence="10 11" key="1">
    <citation type="submission" date="2019-07" db="EMBL/GenBank/DDBJ databases">
        <title>Draft genome assembly of a fouling barnacle, Amphibalanus amphitrite (Darwin, 1854): The first reference genome for Thecostraca.</title>
        <authorList>
            <person name="Kim W."/>
        </authorList>
    </citation>
    <scope>NUCLEOTIDE SEQUENCE [LARGE SCALE GENOMIC DNA]</scope>
    <source>
        <strain evidence="10">SNU_AA5</strain>
        <tissue evidence="10">Soma without cirri and trophi</tissue>
    </source>
</reference>
<dbReference type="OrthoDB" id="103349at2759"/>
<evidence type="ECO:0000256" key="2">
    <source>
        <dbReference type="ARBA" id="ARBA00008779"/>
    </source>
</evidence>
<keyword evidence="7" id="KW-0812">Transmembrane</keyword>
<dbReference type="Gene3D" id="3.40.720.10">
    <property type="entry name" value="Alkaline Phosphatase, subunit A"/>
    <property type="match status" value="1"/>
</dbReference>
<evidence type="ECO:0000256" key="1">
    <source>
        <dbReference type="ARBA" id="ARBA00001913"/>
    </source>
</evidence>
<keyword evidence="11" id="KW-1185">Reference proteome</keyword>
<keyword evidence="4" id="KW-0378">Hydrolase</keyword>
<dbReference type="Pfam" id="PF23055">
    <property type="entry name" value="DUF7041"/>
    <property type="match status" value="1"/>
</dbReference>
<keyword evidence="7" id="KW-1133">Transmembrane helix</keyword>
<dbReference type="GO" id="GO:0046872">
    <property type="term" value="F:metal ion binding"/>
    <property type="evidence" value="ECO:0007669"/>
    <property type="project" value="UniProtKB-KW"/>
</dbReference>
<evidence type="ECO:0000256" key="6">
    <source>
        <dbReference type="SAM" id="MobiDB-lite"/>
    </source>
</evidence>
<comment type="caution">
    <text evidence="10">The sequence shown here is derived from an EMBL/GenBank/DDBJ whole genome shotgun (WGS) entry which is preliminary data.</text>
</comment>
<feature type="compositionally biased region" description="Low complexity" evidence="6">
    <location>
        <begin position="626"/>
        <end position="636"/>
    </location>
</feature>